<sequence length="412" mass="45496">MSRVISKTSESYNLLQPPQDDIDRHKKATSGSSSKQYFDDIIPIGESEVREVLLREAKRHRYWKKSTVKKMQIEGLEASICLKYNLESYTEARSTVETTEAYVPGATIDAAFEISDLDLGPAHTPNPWDFEVFPATVFVDQVRVQEIPGTSRIIKCVTCSSDGTIHCFSCRGSGSDKCRYCRGTGMKSGVVHPAVAMHPLIATIPHADTSRGFASTSTAMMGHRGPNGVGGTYGLGTPMHFISKTGVPPPGIGRHDLCFVCHGAGVGECSQCRGSGKKPCSKCGGSGSIRSFSKMKIFFKTEATEYYTESPIPEKYLRDVNGKEIFCDEQPYVLPITRYPMNEINEASKRICAEHLQRCLGNCRVIKQRHSLLAIPVAQVRYSIGKEVGLFYVFGRERECYVPKTSSKCTIL</sequence>
<dbReference type="PANTHER" id="PTHR48465">
    <property type="entry name" value="PROTEIN SSUH2 HOMOLOG"/>
    <property type="match status" value="1"/>
</dbReference>
<protein>
    <submittedName>
        <fullName evidence="3">Protein SSUH2 homolog</fullName>
    </submittedName>
</protein>
<evidence type="ECO:0000313" key="2">
    <source>
        <dbReference type="Proteomes" id="UP000887575"/>
    </source>
</evidence>
<evidence type="ECO:0000313" key="3">
    <source>
        <dbReference type="WBParaSite" id="MBELARI_LOCUS19483"/>
    </source>
</evidence>
<organism evidence="2 3">
    <name type="scientific">Mesorhabditis belari</name>
    <dbReference type="NCBI Taxonomy" id="2138241"/>
    <lineage>
        <taxon>Eukaryota</taxon>
        <taxon>Metazoa</taxon>
        <taxon>Ecdysozoa</taxon>
        <taxon>Nematoda</taxon>
        <taxon>Chromadorea</taxon>
        <taxon>Rhabditida</taxon>
        <taxon>Rhabditina</taxon>
        <taxon>Rhabditomorpha</taxon>
        <taxon>Rhabditoidea</taxon>
        <taxon>Rhabditidae</taxon>
        <taxon>Mesorhabditinae</taxon>
        <taxon>Mesorhabditis</taxon>
    </lineage>
</organism>
<dbReference type="PANTHER" id="PTHR48465:SF1">
    <property type="entry name" value="PROTEIN SSUH2 HOMOLOG"/>
    <property type="match status" value="1"/>
</dbReference>
<reference evidence="3" key="1">
    <citation type="submission" date="2024-02" db="UniProtKB">
        <authorList>
            <consortium name="WormBaseParasite"/>
        </authorList>
    </citation>
    <scope>IDENTIFICATION</scope>
</reference>
<dbReference type="AlphaFoldDB" id="A0AAF3EZ43"/>
<keyword evidence="2" id="KW-1185">Reference proteome</keyword>
<evidence type="ECO:0000256" key="1">
    <source>
        <dbReference type="SAM" id="MobiDB-lite"/>
    </source>
</evidence>
<name>A0AAF3EZ43_9BILA</name>
<proteinExistence type="predicted"/>
<feature type="compositionally biased region" description="Polar residues" evidence="1">
    <location>
        <begin position="1"/>
        <end position="16"/>
    </location>
</feature>
<dbReference type="Proteomes" id="UP000887575">
    <property type="component" value="Unassembled WGS sequence"/>
</dbReference>
<feature type="region of interest" description="Disordered" evidence="1">
    <location>
        <begin position="1"/>
        <end position="34"/>
    </location>
</feature>
<accession>A0AAF3EZ43</accession>
<dbReference type="WBParaSite" id="MBELARI_LOCUS19483">
    <property type="protein sequence ID" value="MBELARI_LOCUS19483"/>
    <property type="gene ID" value="MBELARI_LOCUS19483"/>
</dbReference>
<dbReference type="InterPro" id="IPR052789">
    <property type="entry name" value="SSUH2_homolog"/>
</dbReference>